<evidence type="ECO:0000256" key="1">
    <source>
        <dbReference type="ARBA" id="ARBA00009156"/>
    </source>
</evidence>
<dbReference type="InterPro" id="IPR000577">
    <property type="entry name" value="Carb_kinase_FGGY"/>
</dbReference>
<dbReference type="Pfam" id="PF00370">
    <property type="entry name" value="FGGY_N"/>
    <property type="match status" value="1"/>
</dbReference>
<dbReference type="Pfam" id="PF02782">
    <property type="entry name" value="FGGY_C"/>
    <property type="match status" value="1"/>
</dbReference>
<dbReference type="InterPro" id="IPR018485">
    <property type="entry name" value="FGGY_C"/>
</dbReference>
<dbReference type="Proteomes" id="UP001500929">
    <property type="component" value="Unassembled WGS sequence"/>
</dbReference>
<evidence type="ECO:0000259" key="4">
    <source>
        <dbReference type="Pfam" id="PF00370"/>
    </source>
</evidence>
<protein>
    <submittedName>
        <fullName evidence="6">FGGY-family carbohydrate kinase</fullName>
    </submittedName>
</protein>
<dbReference type="GO" id="GO:0016301">
    <property type="term" value="F:kinase activity"/>
    <property type="evidence" value="ECO:0007669"/>
    <property type="project" value="UniProtKB-KW"/>
</dbReference>
<accession>A0ABN3DDB8</accession>
<dbReference type="Gene3D" id="3.30.420.40">
    <property type="match status" value="2"/>
</dbReference>
<keyword evidence="3 6" id="KW-0418">Kinase</keyword>
<comment type="similarity">
    <text evidence="1">Belongs to the FGGY kinase family.</text>
</comment>
<dbReference type="CDD" id="cd07802">
    <property type="entry name" value="ASKHA_NBD_FGGY_EcLyxK-like"/>
    <property type="match status" value="1"/>
</dbReference>
<gene>
    <name evidence="6" type="ORF">GCM10009851_10280</name>
</gene>
<dbReference type="RefSeq" id="WP_259478541.1">
    <property type="nucleotide sequence ID" value="NZ_BAAAQY010000003.1"/>
</dbReference>
<dbReference type="InterPro" id="IPR043129">
    <property type="entry name" value="ATPase_NBD"/>
</dbReference>
<evidence type="ECO:0000313" key="7">
    <source>
        <dbReference type="Proteomes" id="UP001500929"/>
    </source>
</evidence>
<feature type="domain" description="Carbohydrate kinase FGGY N-terminal" evidence="4">
    <location>
        <begin position="7"/>
        <end position="252"/>
    </location>
</feature>
<name>A0ABN3DDB8_9MICO</name>
<evidence type="ECO:0000256" key="2">
    <source>
        <dbReference type="ARBA" id="ARBA00022679"/>
    </source>
</evidence>
<organism evidence="6 7">
    <name type="scientific">Herbiconiux moechotypicola</name>
    <dbReference type="NCBI Taxonomy" id="637393"/>
    <lineage>
        <taxon>Bacteria</taxon>
        <taxon>Bacillati</taxon>
        <taxon>Actinomycetota</taxon>
        <taxon>Actinomycetes</taxon>
        <taxon>Micrococcales</taxon>
        <taxon>Microbacteriaceae</taxon>
        <taxon>Herbiconiux</taxon>
    </lineage>
</organism>
<dbReference type="InterPro" id="IPR018484">
    <property type="entry name" value="FGGY_N"/>
</dbReference>
<dbReference type="SUPFAM" id="SSF53067">
    <property type="entry name" value="Actin-like ATPase domain"/>
    <property type="match status" value="2"/>
</dbReference>
<keyword evidence="2" id="KW-0808">Transferase</keyword>
<reference evidence="6 7" key="1">
    <citation type="journal article" date="2019" name="Int. J. Syst. Evol. Microbiol.">
        <title>The Global Catalogue of Microorganisms (GCM) 10K type strain sequencing project: providing services to taxonomists for standard genome sequencing and annotation.</title>
        <authorList>
            <consortium name="The Broad Institute Genomics Platform"/>
            <consortium name="The Broad Institute Genome Sequencing Center for Infectious Disease"/>
            <person name="Wu L."/>
            <person name="Ma J."/>
        </authorList>
    </citation>
    <scope>NUCLEOTIDE SEQUENCE [LARGE SCALE GENOMIC DNA]</scope>
    <source>
        <strain evidence="6 7">JCM 16117</strain>
    </source>
</reference>
<evidence type="ECO:0000256" key="3">
    <source>
        <dbReference type="ARBA" id="ARBA00022777"/>
    </source>
</evidence>
<proteinExistence type="inferred from homology"/>
<dbReference type="EMBL" id="BAAAQY010000003">
    <property type="protein sequence ID" value="GAA2227926.1"/>
    <property type="molecule type" value="Genomic_DNA"/>
</dbReference>
<dbReference type="InterPro" id="IPR050406">
    <property type="entry name" value="FGGY_Carb_Kinase"/>
</dbReference>
<dbReference type="PANTHER" id="PTHR43095:SF3">
    <property type="entry name" value="L-XYLULOSE_3-KETO-L-GULONATE KINASE"/>
    <property type="match status" value="1"/>
</dbReference>
<dbReference type="PIRSF" id="PIRSF000538">
    <property type="entry name" value="GlpK"/>
    <property type="match status" value="1"/>
</dbReference>
<comment type="caution">
    <text evidence="6">The sequence shown here is derived from an EMBL/GenBank/DDBJ whole genome shotgun (WGS) entry which is preliminary data.</text>
</comment>
<feature type="domain" description="Carbohydrate kinase FGGY C-terminal" evidence="5">
    <location>
        <begin position="262"/>
        <end position="448"/>
    </location>
</feature>
<keyword evidence="7" id="KW-1185">Reference proteome</keyword>
<evidence type="ECO:0000259" key="5">
    <source>
        <dbReference type="Pfam" id="PF02782"/>
    </source>
</evidence>
<sequence>MTTNECFIGIDVGLTSAKAAAFGTDGSEILTVAMPNPREASRGGRQEIDMAALWRVVAQVLRELTAGLAARGYVPSAVGATGHGNGLYLVDDDLRPVRAAIASNDNRAESIVARLDAATIAREHRVTGSMPWAGQPAVLLAWLAQNEPESVDRATWVLSCKDWITTNLTGAPSADLSDASACGLVDLEHRSYAPSTLDNLGLSRALREKFPPLSASGDVVGAVTASAASSTGLPLGIPVVAGCMDCVASPLGAGSTNPSDVTIIVGTWAINSVVVPADAAPPRVTLNALLPDPRYMLAQEVAPTSAASIEWFASMMSSTSIDGLSPRDLLHAASTVPAGADGLLFLPFINGAPDHLGASGTFIGAQAHHGYREFARAVAEGITQYHRVQLEKLQSTAAVTDAPWTLAGGGAKNPVWAQMFADVIGHPVRRQLGTELGARGVASLAAGAAGLDVSRWISDPDPALVVRPGTDRLSYLTQNRRFDAALAALDSVWTAAAS</sequence>
<dbReference type="PANTHER" id="PTHR43095">
    <property type="entry name" value="SUGAR KINASE"/>
    <property type="match status" value="1"/>
</dbReference>
<evidence type="ECO:0000313" key="6">
    <source>
        <dbReference type="EMBL" id="GAA2227926.1"/>
    </source>
</evidence>